<keyword evidence="2" id="KW-0547">Nucleotide-binding</keyword>
<evidence type="ECO:0000313" key="5">
    <source>
        <dbReference type="EMBL" id="GER83306.1"/>
    </source>
</evidence>
<gene>
    <name evidence="5" type="ORF">KTAU_19430</name>
</gene>
<organism evidence="5 6">
    <name type="scientific">Thermogemmatispora aurantia</name>
    <dbReference type="NCBI Taxonomy" id="2045279"/>
    <lineage>
        <taxon>Bacteria</taxon>
        <taxon>Bacillati</taxon>
        <taxon>Chloroflexota</taxon>
        <taxon>Ktedonobacteria</taxon>
        <taxon>Thermogemmatisporales</taxon>
        <taxon>Thermogemmatisporaceae</taxon>
        <taxon>Thermogemmatispora</taxon>
    </lineage>
</organism>
<keyword evidence="6" id="KW-1185">Reference proteome</keyword>
<comment type="caution">
    <text evidence="5">The sequence shown here is derived from an EMBL/GenBank/DDBJ whole genome shotgun (WGS) entry which is preliminary data.</text>
</comment>
<dbReference type="SMART" id="SM00382">
    <property type="entry name" value="AAA"/>
    <property type="match status" value="1"/>
</dbReference>
<dbReference type="Pfam" id="PF00005">
    <property type="entry name" value="ABC_tran"/>
    <property type="match status" value="1"/>
</dbReference>
<dbReference type="PANTHER" id="PTHR42939">
    <property type="entry name" value="ABC TRANSPORTER ATP-BINDING PROTEIN ALBC-RELATED"/>
    <property type="match status" value="1"/>
</dbReference>
<evidence type="ECO:0000256" key="3">
    <source>
        <dbReference type="ARBA" id="ARBA00022840"/>
    </source>
</evidence>
<evidence type="ECO:0000259" key="4">
    <source>
        <dbReference type="PROSITE" id="PS50893"/>
    </source>
</evidence>
<evidence type="ECO:0000313" key="6">
    <source>
        <dbReference type="Proteomes" id="UP000334820"/>
    </source>
</evidence>
<evidence type="ECO:0000256" key="1">
    <source>
        <dbReference type="ARBA" id="ARBA00022448"/>
    </source>
</evidence>
<dbReference type="PROSITE" id="PS00211">
    <property type="entry name" value="ABC_TRANSPORTER_1"/>
    <property type="match status" value="1"/>
</dbReference>
<keyword evidence="3" id="KW-0067">ATP-binding</keyword>
<dbReference type="PANTHER" id="PTHR42939:SF1">
    <property type="entry name" value="ABC TRANSPORTER ATP-BINDING PROTEIN ALBC-RELATED"/>
    <property type="match status" value="1"/>
</dbReference>
<protein>
    <submittedName>
        <fullName evidence="5">ABC transporter</fullName>
    </submittedName>
</protein>
<dbReference type="GO" id="GO:0016887">
    <property type="term" value="F:ATP hydrolysis activity"/>
    <property type="evidence" value="ECO:0007669"/>
    <property type="project" value="InterPro"/>
</dbReference>
<feature type="domain" description="ABC transporter" evidence="4">
    <location>
        <begin position="6"/>
        <end position="235"/>
    </location>
</feature>
<name>A0A5J4KB02_9CHLR</name>
<accession>A0A5J4KB02</accession>
<dbReference type="Proteomes" id="UP000334820">
    <property type="component" value="Unassembled WGS sequence"/>
</dbReference>
<sequence length="255" mass="28697">MQRPLLEVRQLSRRFGTFTAVDSVSFAVPAGQIVGLLGPNGAGKTTLLSMLVGLLPPTTGTILLDGEELQRVPPRKKFFFGFIPDSQEVIDHLTGLEYLEFLRRIYRLSEEQWSLVGEYLALLRLEEKAHHLLETYSHGQRKKLQIIAALLHQPRLLLLDEPLSGLDPEITILVKRLLRRLRERAVGVLVSTHDLLMAQDLCDAVILLHRGRVVAQGAPRSLLEHYAVANLEEVFLQALGLGQQDEELDHVLARF</sequence>
<dbReference type="AlphaFoldDB" id="A0A5J4KB02"/>
<dbReference type="SUPFAM" id="SSF52540">
    <property type="entry name" value="P-loop containing nucleoside triphosphate hydrolases"/>
    <property type="match status" value="1"/>
</dbReference>
<dbReference type="InterPro" id="IPR051782">
    <property type="entry name" value="ABC_Transporter_VariousFunc"/>
</dbReference>
<reference evidence="5 6" key="1">
    <citation type="journal article" date="2019" name="Int. J. Syst. Evol. Microbiol.">
        <title>Thermogemmatispora aurantia sp. nov. and Thermogemmatispora argillosa sp. nov., within the class Ktedonobacteria, and emended description of the genus Thermogemmatispora.</title>
        <authorList>
            <person name="Zheng Y."/>
            <person name="Wang C.M."/>
            <person name="Sakai Y."/>
            <person name="Abe K."/>
            <person name="Yokota A."/>
            <person name="Yabe S."/>
        </authorList>
    </citation>
    <scope>NUCLEOTIDE SEQUENCE [LARGE SCALE GENOMIC DNA]</scope>
    <source>
        <strain evidence="5 6">A1-2</strain>
    </source>
</reference>
<dbReference type="PROSITE" id="PS50893">
    <property type="entry name" value="ABC_TRANSPORTER_2"/>
    <property type="match status" value="1"/>
</dbReference>
<dbReference type="EMBL" id="BKZV01000002">
    <property type="protein sequence ID" value="GER83306.1"/>
    <property type="molecule type" value="Genomic_DNA"/>
</dbReference>
<proteinExistence type="predicted"/>
<dbReference type="InterPro" id="IPR003439">
    <property type="entry name" value="ABC_transporter-like_ATP-bd"/>
</dbReference>
<dbReference type="InterPro" id="IPR017871">
    <property type="entry name" value="ABC_transporter-like_CS"/>
</dbReference>
<dbReference type="GO" id="GO:0005524">
    <property type="term" value="F:ATP binding"/>
    <property type="evidence" value="ECO:0007669"/>
    <property type="project" value="UniProtKB-KW"/>
</dbReference>
<dbReference type="RefSeq" id="WP_151728092.1">
    <property type="nucleotide sequence ID" value="NZ_BKZV01000002.1"/>
</dbReference>
<dbReference type="InterPro" id="IPR003593">
    <property type="entry name" value="AAA+_ATPase"/>
</dbReference>
<dbReference type="CDD" id="cd03230">
    <property type="entry name" value="ABC_DR_subfamily_A"/>
    <property type="match status" value="1"/>
</dbReference>
<dbReference type="Gene3D" id="3.40.50.300">
    <property type="entry name" value="P-loop containing nucleotide triphosphate hydrolases"/>
    <property type="match status" value="1"/>
</dbReference>
<evidence type="ECO:0000256" key="2">
    <source>
        <dbReference type="ARBA" id="ARBA00022741"/>
    </source>
</evidence>
<dbReference type="InterPro" id="IPR027417">
    <property type="entry name" value="P-loop_NTPase"/>
</dbReference>
<keyword evidence="1" id="KW-0813">Transport</keyword>